<comment type="caution">
    <text evidence="3">The sequence shown here is derived from an EMBL/GenBank/DDBJ whole genome shotgun (WGS) entry which is preliminary data.</text>
</comment>
<accession>A0A6I4SMA1</accession>
<protein>
    <submittedName>
        <fullName evidence="3">Diguanylate cyclase</fullName>
    </submittedName>
</protein>
<dbReference type="RefSeq" id="WP_160597754.1">
    <property type="nucleotide sequence ID" value="NZ_WTYS01000001.1"/>
</dbReference>
<keyword evidence="1" id="KW-0472">Membrane</keyword>
<dbReference type="PANTHER" id="PTHR46663">
    <property type="entry name" value="DIGUANYLATE CYCLASE DGCT-RELATED"/>
    <property type="match status" value="1"/>
</dbReference>
<dbReference type="InterPro" id="IPR029787">
    <property type="entry name" value="Nucleotide_cyclase"/>
</dbReference>
<dbReference type="AlphaFoldDB" id="A0A6I4SMA1"/>
<evidence type="ECO:0000313" key="3">
    <source>
        <dbReference type="EMBL" id="MXO56568.1"/>
    </source>
</evidence>
<dbReference type="InterPro" id="IPR052163">
    <property type="entry name" value="DGC-Regulatory_Protein"/>
</dbReference>
<dbReference type="SUPFAM" id="SSF55073">
    <property type="entry name" value="Nucleotide cyclase"/>
    <property type="match status" value="1"/>
</dbReference>
<gene>
    <name evidence="3" type="ORF">GRI36_06700</name>
</gene>
<dbReference type="Proteomes" id="UP000468943">
    <property type="component" value="Unassembled WGS sequence"/>
</dbReference>
<dbReference type="PANTHER" id="PTHR46663:SF2">
    <property type="entry name" value="GGDEF DOMAIN-CONTAINING PROTEIN"/>
    <property type="match status" value="1"/>
</dbReference>
<organism evidence="3 4">
    <name type="scientific">Pontixanthobacter gangjinensis</name>
    <dbReference type="NCBI Taxonomy" id="1028742"/>
    <lineage>
        <taxon>Bacteria</taxon>
        <taxon>Pseudomonadati</taxon>
        <taxon>Pseudomonadota</taxon>
        <taxon>Alphaproteobacteria</taxon>
        <taxon>Sphingomonadales</taxon>
        <taxon>Erythrobacteraceae</taxon>
        <taxon>Pontixanthobacter</taxon>
    </lineage>
</organism>
<dbReference type="OrthoDB" id="9812260at2"/>
<evidence type="ECO:0000313" key="4">
    <source>
        <dbReference type="Proteomes" id="UP000468943"/>
    </source>
</evidence>
<dbReference type="InterPro" id="IPR000160">
    <property type="entry name" value="GGDEF_dom"/>
</dbReference>
<dbReference type="InterPro" id="IPR007890">
    <property type="entry name" value="CHASE2"/>
</dbReference>
<dbReference type="NCBIfam" id="TIGR00254">
    <property type="entry name" value="GGDEF"/>
    <property type="match status" value="1"/>
</dbReference>
<keyword evidence="1" id="KW-0812">Transmembrane</keyword>
<feature type="domain" description="GGDEF" evidence="2">
    <location>
        <begin position="495"/>
        <end position="628"/>
    </location>
</feature>
<feature type="transmembrane region" description="Helical" evidence="1">
    <location>
        <begin position="280"/>
        <end position="299"/>
    </location>
</feature>
<evidence type="ECO:0000256" key="1">
    <source>
        <dbReference type="SAM" id="Phobius"/>
    </source>
</evidence>
<dbReference type="Gene3D" id="3.30.70.270">
    <property type="match status" value="1"/>
</dbReference>
<dbReference type="InterPro" id="IPR043128">
    <property type="entry name" value="Rev_trsase/Diguanyl_cyclase"/>
</dbReference>
<dbReference type="Pfam" id="PF05226">
    <property type="entry name" value="CHASE2"/>
    <property type="match status" value="1"/>
</dbReference>
<dbReference type="CDD" id="cd01949">
    <property type="entry name" value="GGDEF"/>
    <property type="match status" value="1"/>
</dbReference>
<reference evidence="3 4" key="1">
    <citation type="submission" date="2019-12" db="EMBL/GenBank/DDBJ databases">
        <title>Genomic-based taxomic classification of the family Erythrobacteraceae.</title>
        <authorList>
            <person name="Xu L."/>
        </authorList>
    </citation>
    <scope>NUCLEOTIDE SEQUENCE [LARGE SCALE GENOMIC DNA]</scope>
    <source>
        <strain evidence="3 4">JCM 17802</strain>
    </source>
</reference>
<evidence type="ECO:0000259" key="2">
    <source>
        <dbReference type="PROSITE" id="PS50887"/>
    </source>
</evidence>
<dbReference type="EMBL" id="WTYS01000001">
    <property type="protein sequence ID" value="MXO56568.1"/>
    <property type="molecule type" value="Genomic_DNA"/>
</dbReference>
<keyword evidence="4" id="KW-1185">Reference proteome</keyword>
<name>A0A6I4SMA1_9SPHN</name>
<dbReference type="SMART" id="SM01080">
    <property type="entry name" value="CHASE2"/>
    <property type="match status" value="1"/>
</dbReference>
<dbReference type="PROSITE" id="PS50887">
    <property type="entry name" value="GGDEF"/>
    <property type="match status" value="1"/>
</dbReference>
<keyword evidence="1" id="KW-1133">Transmembrane helix</keyword>
<dbReference type="Pfam" id="PF00990">
    <property type="entry name" value="GGDEF"/>
    <property type="match status" value="1"/>
</dbReference>
<feature type="transmembrane region" description="Helical" evidence="1">
    <location>
        <begin position="308"/>
        <end position="326"/>
    </location>
</feature>
<sequence>MDISNSPEQDSGAQANNFGGTALAVIVDWWRPILAAIVLCGLVIVVRPSDSTDRRISDRALVGQSNPADPSILLIEISGEDVRKYGRPALTRENLTVLVNRIAEGKPKRLMIDLYLGEGVSEQVDSDLAIALSRLGPQRVGLVTSPGPDDVPLATFAQHGAILDARLTADGDGWHRQLGSDTRRFGNNPAAWLATGEEKPGKVALDLRIAHQDYRSLSVDDVLNGSVNLTGKTIILSSSPDIAPTRAYLPMADAASRGSVLAVATQSVAQDYAAVKENGYWASLALQLIAIALGLLVALKAETGKRMFLLAAGFGITLLVVNLSIATSIGSSIAPTQTLACFLVMLNVTVVQRLKIIPMVSSFIKGDVSPEEAWAWRSCEASNHPALLFSAGGKIKRHNAAAEQLVGQHGSALARLCLPRYDDRAKSLVLAESDGQSFEVDWPYGEVPIAVLRDNTAAEEINRDLREQLYKDDLTGCTNRRGFDRNLIEAGRSGEKFILFFIDMNGFKQVNDTYGHDAGDELLVATAGRLQNLMRQSDVLARLGGDEFGVIMFGTENERFATLQERRMVDALSIPLRLTSTDEIVTVGAAIGHAIPESPGEEVGEILRRADLAMYRNKADLKRQREAA</sequence>
<proteinExistence type="predicted"/>
<dbReference type="SMART" id="SM00267">
    <property type="entry name" value="GGDEF"/>
    <property type="match status" value="1"/>
</dbReference>